<evidence type="ECO:0000256" key="1">
    <source>
        <dbReference type="SAM" id="Coils"/>
    </source>
</evidence>
<comment type="caution">
    <text evidence="4">The sequence shown here is derived from an EMBL/GenBank/DDBJ whole genome shotgun (WGS) entry which is preliminary data.</text>
</comment>
<accession>A0A9W8BK07</accession>
<dbReference type="InterPro" id="IPR052602">
    <property type="entry name" value="Growth_transcription_reg"/>
</dbReference>
<organism evidence="4 5">
    <name type="scientific">Coemansia thaxteri</name>
    <dbReference type="NCBI Taxonomy" id="2663907"/>
    <lineage>
        <taxon>Eukaryota</taxon>
        <taxon>Fungi</taxon>
        <taxon>Fungi incertae sedis</taxon>
        <taxon>Zoopagomycota</taxon>
        <taxon>Kickxellomycotina</taxon>
        <taxon>Kickxellomycetes</taxon>
        <taxon>Kickxellales</taxon>
        <taxon>Kickxellaceae</taxon>
        <taxon>Coemansia</taxon>
    </lineage>
</organism>
<dbReference type="AlphaFoldDB" id="A0A9W8BK07"/>
<dbReference type="OrthoDB" id="74178at2759"/>
<dbReference type="Pfam" id="PF12325">
    <property type="entry name" value="TMF_TATA_bd"/>
    <property type="match status" value="1"/>
</dbReference>
<keyword evidence="1" id="KW-0175">Coiled coil</keyword>
<feature type="domain" description="TATA element modulatory factor 1 TATA binding" evidence="3">
    <location>
        <begin position="497"/>
        <end position="582"/>
    </location>
</feature>
<feature type="compositionally biased region" description="Pro residues" evidence="2">
    <location>
        <begin position="476"/>
        <end position="486"/>
    </location>
</feature>
<reference evidence="4" key="1">
    <citation type="submission" date="2022-07" db="EMBL/GenBank/DDBJ databases">
        <title>Phylogenomic reconstructions and comparative analyses of Kickxellomycotina fungi.</title>
        <authorList>
            <person name="Reynolds N.K."/>
            <person name="Stajich J.E."/>
            <person name="Barry K."/>
            <person name="Grigoriev I.V."/>
            <person name="Crous P."/>
            <person name="Smith M.E."/>
        </authorList>
    </citation>
    <scope>NUCLEOTIDE SEQUENCE</scope>
    <source>
        <strain evidence="4">IMI 214461</strain>
    </source>
</reference>
<name>A0A9W8BK07_9FUNG</name>
<dbReference type="InterPro" id="IPR022091">
    <property type="entry name" value="TMF_TATA-bd"/>
</dbReference>
<dbReference type="GO" id="GO:0005794">
    <property type="term" value="C:Golgi apparatus"/>
    <property type="evidence" value="ECO:0007669"/>
    <property type="project" value="TreeGrafter"/>
</dbReference>
<evidence type="ECO:0000259" key="3">
    <source>
        <dbReference type="Pfam" id="PF12325"/>
    </source>
</evidence>
<evidence type="ECO:0000313" key="4">
    <source>
        <dbReference type="EMBL" id="KAJ2004586.1"/>
    </source>
</evidence>
<keyword evidence="5" id="KW-1185">Reference proteome</keyword>
<protein>
    <recommendedName>
        <fullName evidence="3">TATA element modulatory factor 1 TATA binding domain-containing protein</fullName>
    </recommendedName>
</protein>
<evidence type="ECO:0000256" key="2">
    <source>
        <dbReference type="SAM" id="MobiDB-lite"/>
    </source>
</evidence>
<feature type="compositionally biased region" description="Low complexity" evidence="2">
    <location>
        <begin position="443"/>
        <end position="454"/>
    </location>
</feature>
<feature type="region of interest" description="Disordered" evidence="2">
    <location>
        <begin position="432"/>
        <end position="493"/>
    </location>
</feature>
<feature type="coiled-coil region" evidence="1">
    <location>
        <begin position="365"/>
        <end position="392"/>
    </location>
</feature>
<feature type="region of interest" description="Disordered" evidence="2">
    <location>
        <begin position="39"/>
        <end position="124"/>
    </location>
</feature>
<dbReference type="Proteomes" id="UP001150907">
    <property type="component" value="Unassembled WGS sequence"/>
</dbReference>
<dbReference type="PANTHER" id="PTHR46515:SF1">
    <property type="entry name" value="TATA ELEMENT MODULATORY FACTOR"/>
    <property type="match status" value="1"/>
</dbReference>
<gene>
    <name evidence="4" type="ORF">H4R26_002426</name>
</gene>
<evidence type="ECO:0000313" key="5">
    <source>
        <dbReference type="Proteomes" id="UP001150907"/>
    </source>
</evidence>
<proteinExistence type="predicted"/>
<dbReference type="EMBL" id="JANBQF010000146">
    <property type="protein sequence ID" value="KAJ2004586.1"/>
    <property type="molecule type" value="Genomic_DNA"/>
</dbReference>
<dbReference type="PANTHER" id="PTHR46515">
    <property type="entry name" value="TATA ELEMENT MODULATORY FACTOR TMF1"/>
    <property type="match status" value="1"/>
</dbReference>
<sequence length="584" mass="61782">MNPQGASSGGGGWSNMLKSALSQVETHLDRYLEVPADGAAAGAKGGARGTVANSRGGGARGVREAARPTAPAPAEASSVGGAGNSAAPTIPAEAKEEKQGSGAVAAPAGPLTSTNAVAAPPDDVDSDLADAFALDLSADQPKDDPYIQSELKKLRQAGAPAAPEAMRATIGEYARRIEALLLEGQQWSAKELRLSTSIKKLRADNRALERAAQKRLAEVEALKKLAETESAKRLAEGESLKRLAEGEYSRRLADADARRHALERELAAAADARDAAERQAAAQRVRVDELQQRVMAAEDEARDREAAALARVRALNAQARADAPAAVDVLHHTQPLLRQIEDLHARITHLRHAAARADADWAARLRDAARDADHLRARLADADAAAAAARADAELLRAAAEARAAEVLAAAKQNADLLLRLDALELQLEEACSVPDRPESRETAASAPPATSPELPDLASVPDRSPLPRDARLSPAPSPSPSPSPSPASQHPSTKILAAQITALKAQLQSALRQKNDYAASQVAMSLELDRLRAADHAAELLELRRRHETALEMLGEKTEQVLELRADIAEIKAAYRQQLQGLL</sequence>
<feature type="compositionally biased region" description="Low complexity" evidence="2">
    <location>
        <begin position="67"/>
        <end position="87"/>
    </location>
</feature>
<dbReference type="GO" id="GO:0005783">
    <property type="term" value="C:endoplasmic reticulum"/>
    <property type="evidence" value="ECO:0007669"/>
    <property type="project" value="TreeGrafter"/>
</dbReference>
<feature type="coiled-coil region" evidence="1">
    <location>
        <begin position="198"/>
        <end position="307"/>
    </location>
</feature>